<organism evidence="2 3">
    <name type="scientific">Cyclospora cayetanensis</name>
    <dbReference type="NCBI Taxonomy" id="88456"/>
    <lineage>
        <taxon>Eukaryota</taxon>
        <taxon>Sar</taxon>
        <taxon>Alveolata</taxon>
        <taxon>Apicomplexa</taxon>
        <taxon>Conoidasida</taxon>
        <taxon>Coccidia</taxon>
        <taxon>Eucoccidiorida</taxon>
        <taxon>Eimeriorina</taxon>
        <taxon>Eimeriidae</taxon>
        <taxon>Cyclospora</taxon>
    </lineage>
</organism>
<keyword evidence="1" id="KW-0812">Transmembrane</keyword>
<protein>
    <submittedName>
        <fullName evidence="2">Uncharacterized protein</fullName>
    </submittedName>
</protein>
<dbReference type="VEuPathDB" id="ToxoDB:cyc_09244"/>
<evidence type="ECO:0000256" key="1">
    <source>
        <dbReference type="SAM" id="Phobius"/>
    </source>
</evidence>
<accession>A0A1D3CZW8</accession>
<comment type="caution">
    <text evidence="2">The sequence shown here is derived from an EMBL/GenBank/DDBJ whole genome shotgun (WGS) entry which is preliminary data.</text>
</comment>
<sequence>VSEAWVIERLLVALGAGDGSPLLQRVRPLCSFRSNSGELPQVLQINGCLRLLHLSAGALKNAVGAFLAGASAVLLLHLLLSRAFAA</sequence>
<dbReference type="Proteomes" id="UP000095192">
    <property type="component" value="Unassembled WGS sequence"/>
</dbReference>
<dbReference type="EMBL" id="JROU02001333">
    <property type="protein sequence ID" value="OEH76752.1"/>
    <property type="molecule type" value="Genomic_DNA"/>
</dbReference>
<proteinExistence type="predicted"/>
<reference evidence="2 3" key="1">
    <citation type="journal article" date="2016" name="BMC Genomics">
        <title>Comparative genomics reveals Cyclospora cayetanensis possesses coccidia-like metabolism and invasion components but unique surface antigens.</title>
        <authorList>
            <person name="Liu S."/>
            <person name="Wang L."/>
            <person name="Zheng H."/>
            <person name="Xu Z."/>
            <person name="Roellig D.M."/>
            <person name="Li N."/>
            <person name="Frace M.A."/>
            <person name="Tang K."/>
            <person name="Arrowood M.J."/>
            <person name="Moss D.M."/>
            <person name="Zhang L."/>
            <person name="Feng Y."/>
            <person name="Xiao L."/>
        </authorList>
    </citation>
    <scope>NUCLEOTIDE SEQUENCE [LARGE SCALE GENOMIC DNA]</scope>
    <source>
        <strain evidence="2 3">CHN_HEN01</strain>
    </source>
</reference>
<evidence type="ECO:0000313" key="3">
    <source>
        <dbReference type="Proteomes" id="UP000095192"/>
    </source>
</evidence>
<keyword evidence="1" id="KW-0472">Membrane</keyword>
<gene>
    <name evidence="2" type="ORF">cyc_09244</name>
</gene>
<evidence type="ECO:0000313" key="2">
    <source>
        <dbReference type="EMBL" id="OEH76752.1"/>
    </source>
</evidence>
<feature type="non-terminal residue" evidence="2">
    <location>
        <position position="86"/>
    </location>
</feature>
<keyword evidence="3" id="KW-1185">Reference proteome</keyword>
<name>A0A1D3CZW8_9EIME</name>
<dbReference type="AlphaFoldDB" id="A0A1D3CZW8"/>
<keyword evidence="1" id="KW-1133">Transmembrane helix</keyword>
<feature type="transmembrane region" description="Helical" evidence="1">
    <location>
        <begin position="62"/>
        <end position="80"/>
    </location>
</feature>
<dbReference type="VEuPathDB" id="ToxoDB:LOC34624617"/>
<feature type="non-terminal residue" evidence="2">
    <location>
        <position position="1"/>
    </location>
</feature>
<dbReference type="InParanoid" id="A0A1D3CZW8"/>